<dbReference type="EMBL" id="CSTE01000002">
    <property type="protein sequence ID" value="CQR50378.1"/>
    <property type="molecule type" value="Genomic_DNA"/>
</dbReference>
<protein>
    <submittedName>
        <fullName evidence="2">Uncharacterized protein</fullName>
    </submittedName>
</protein>
<gene>
    <name evidence="2" type="ORF">BN996_01858</name>
</gene>
<sequence length="58" mass="5712">MPLVTGVAAAALLVGFARDWGYVSGRFGGVADADADTRDGSGGNDGRSRGDGNASAPE</sequence>
<dbReference type="Proteomes" id="UP000198902">
    <property type="component" value="Unassembled WGS sequence"/>
</dbReference>
<accession>A0A0D6JRV4</accession>
<dbReference type="AlphaFoldDB" id="A0A0D6JRV4"/>
<feature type="region of interest" description="Disordered" evidence="1">
    <location>
        <begin position="28"/>
        <end position="58"/>
    </location>
</feature>
<keyword evidence="3" id="KW-1185">Reference proteome</keyword>
<organism evidence="2 3">
    <name type="scientific">Haloferax massiliensis</name>
    <dbReference type="NCBI Taxonomy" id="1476858"/>
    <lineage>
        <taxon>Archaea</taxon>
        <taxon>Methanobacteriati</taxon>
        <taxon>Methanobacteriota</taxon>
        <taxon>Stenosarchaea group</taxon>
        <taxon>Halobacteria</taxon>
        <taxon>Halobacteriales</taxon>
        <taxon>Haloferacaceae</taxon>
        <taxon>Haloferax</taxon>
    </lineage>
</organism>
<evidence type="ECO:0000313" key="3">
    <source>
        <dbReference type="Proteomes" id="UP000198902"/>
    </source>
</evidence>
<evidence type="ECO:0000256" key="1">
    <source>
        <dbReference type="SAM" id="MobiDB-lite"/>
    </source>
</evidence>
<evidence type="ECO:0000313" key="2">
    <source>
        <dbReference type="EMBL" id="CQR50378.1"/>
    </source>
</evidence>
<name>A0A0D6JRV4_9EURY</name>
<proteinExistence type="predicted"/>
<reference evidence="3" key="1">
    <citation type="submission" date="2015-03" db="EMBL/GenBank/DDBJ databases">
        <authorList>
            <person name="Urmite Genomes"/>
        </authorList>
    </citation>
    <scope>NUCLEOTIDE SEQUENCE [LARGE SCALE GENOMIC DNA]</scope>
    <source>
        <strain evidence="3">Arc-Hr</strain>
    </source>
</reference>